<dbReference type="InterPro" id="IPR002035">
    <property type="entry name" value="VWF_A"/>
</dbReference>
<name>A0A0B7BXJ2_9EUPU</name>
<feature type="domain" description="VWFA" evidence="1">
    <location>
        <begin position="93"/>
        <end position="150"/>
    </location>
</feature>
<dbReference type="InterPro" id="IPR036465">
    <property type="entry name" value="vWFA_dom_sf"/>
</dbReference>
<dbReference type="EMBL" id="HACG01050772">
    <property type="protein sequence ID" value="CEK97637.1"/>
    <property type="molecule type" value="Transcribed_RNA"/>
</dbReference>
<gene>
    <name evidence="2" type="primary">ORF216442</name>
</gene>
<reference evidence="2" key="1">
    <citation type="submission" date="2014-12" db="EMBL/GenBank/DDBJ databases">
        <title>Insight into the proteome of Arion vulgaris.</title>
        <authorList>
            <person name="Aradska J."/>
            <person name="Bulat T."/>
            <person name="Smidak R."/>
            <person name="Sarate P."/>
            <person name="Gangsoo J."/>
            <person name="Sialana F."/>
            <person name="Bilban M."/>
            <person name="Lubec G."/>
        </authorList>
    </citation>
    <scope>NUCLEOTIDE SEQUENCE</scope>
    <source>
        <tissue evidence="2">Skin</tissue>
    </source>
</reference>
<protein>
    <recommendedName>
        <fullName evidence="1">VWFA domain-containing protein</fullName>
    </recommendedName>
</protein>
<accession>A0A0B7BXJ2</accession>
<organism evidence="2">
    <name type="scientific">Arion vulgaris</name>
    <dbReference type="NCBI Taxonomy" id="1028688"/>
    <lineage>
        <taxon>Eukaryota</taxon>
        <taxon>Metazoa</taxon>
        <taxon>Spiralia</taxon>
        <taxon>Lophotrochozoa</taxon>
        <taxon>Mollusca</taxon>
        <taxon>Gastropoda</taxon>
        <taxon>Heterobranchia</taxon>
        <taxon>Euthyneura</taxon>
        <taxon>Panpulmonata</taxon>
        <taxon>Eupulmonata</taxon>
        <taxon>Stylommatophora</taxon>
        <taxon>Helicina</taxon>
        <taxon>Arionoidea</taxon>
        <taxon>Arionidae</taxon>
        <taxon>Arion</taxon>
    </lineage>
</organism>
<sequence>VDETDSNVDKMDRNVDSDIQTPWDLSSLQDKLLCHPLLVDVRVKVKQQTSDSNSEEESFSHEQLVHFTGNMSQELCDDLSDALKIHKDEKTHIILVVDNSGSMSGSAFRQIQTALIDIVGQCLDNSTKVVDIILYNITAKTISFDTENYKYVIDKLCANGVTNFK</sequence>
<dbReference type="AlphaFoldDB" id="A0A0B7BXJ2"/>
<dbReference type="SUPFAM" id="SSF53300">
    <property type="entry name" value="vWA-like"/>
    <property type="match status" value="1"/>
</dbReference>
<dbReference type="Gene3D" id="3.40.50.410">
    <property type="entry name" value="von Willebrand factor, type A domain"/>
    <property type="match status" value="1"/>
</dbReference>
<feature type="non-terminal residue" evidence="2">
    <location>
        <position position="1"/>
    </location>
</feature>
<evidence type="ECO:0000259" key="1">
    <source>
        <dbReference type="Pfam" id="PF00092"/>
    </source>
</evidence>
<evidence type="ECO:0000313" key="2">
    <source>
        <dbReference type="EMBL" id="CEK97637.1"/>
    </source>
</evidence>
<feature type="non-terminal residue" evidence="2">
    <location>
        <position position="165"/>
    </location>
</feature>
<dbReference type="Pfam" id="PF00092">
    <property type="entry name" value="VWA"/>
    <property type="match status" value="1"/>
</dbReference>
<proteinExistence type="predicted"/>